<dbReference type="Proteomes" id="UP000789860">
    <property type="component" value="Unassembled WGS sequence"/>
</dbReference>
<gene>
    <name evidence="1" type="ORF">SCALOS_LOCUS11000</name>
</gene>
<proteinExistence type="predicted"/>
<sequence length="149" mass="17467">WNKQLGRYCKNILLLVDRATVHRLENNGIINSFKCFYKKNFISNRIDIYDSVSDKPNENPLDFTILDAIYIAADAWKKHYNFENKQAHNLDDMIARLLIDNPLSANEFIHLDDVLLIEEIPDDMILIEQIHREQDDKDAQSDEEDNSTT</sequence>
<protein>
    <submittedName>
        <fullName evidence="1">11328_t:CDS:1</fullName>
    </submittedName>
</protein>
<name>A0ACA9PL34_9GLOM</name>
<keyword evidence="2" id="KW-1185">Reference proteome</keyword>
<dbReference type="EMBL" id="CAJVPM010044638">
    <property type="protein sequence ID" value="CAG8714468.1"/>
    <property type="molecule type" value="Genomic_DNA"/>
</dbReference>
<reference evidence="1" key="1">
    <citation type="submission" date="2021-06" db="EMBL/GenBank/DDBJ databases">
        <authorList>
            <person name="Kallberg Y."/>
            <person name="Tangrot J."/>
            <person name="Rosling A."/>
        </authorList>
    </citation>
    <scope>NUCLEOTIDE SEQUENCE</scope>
    <source>
        <strain evidence="1">AU212A</strain>
    </source>
</reference>
<feature type="non-terminal residue" evidence="1">
    <location>
        <position position="1"/>
    </location>
</feature>
<evidence type="ECO:0000313" key="1">
    <source>
        <dbReference type="EMBL" id="CAG8714468.1"/>
    </source>
</evidence>
<comment type="caution">
    <text evidence="1">The sequence shown here is derived from an EMBL/GenBank/DDBJ whole genome shotgun (WGS) entry which is preliminary data.</text>
</comment>
<organism evidence="1 2">
    <name type="scientific">Scutellospora calospora</name>
    <dbReference type="NCBI Taxonomy" id="85575"/>
    <lineage>
        <taxon>Eukaryota</taxon>
        <taxon>Fungi</taxon>
        <taxon>Fungi incertae sedis</taxon>
        <taxon>Mucoromycota</taxon>
        <taxon>Glomeromycotina</taxon>
        <taxon>Glomeromycetes</taxon>
        <taxon>Diversisporales</taxon>
        <taxon>Gigasporaceae</taxon>
        <taxon>Scutellospora</taxon>
    </lineage>
</organism>
<evidence type="ECO:0000313" key="2">
    <source>
        <dbReference type="Proteomes" id="UP000789860"/>
    </source>
</evidence>
<accession>A0ACA9PL34</accession>
<feature type="non-terminal residue" evidence="1">
    <location>
        <position position="149"/>
    </location>
</feature>